<gene>
    <name evidence="1" type="ORF">JTE90_029530</name>
</gene>
<evidence type="ECO:0000313" key="2">
    <source>
        <dbReference type="Proteomes" id="UP000827092"/>
    </source>
</evidence>
<sequence>MVDCGSSVFYVPTLSYVFTKNNVALLVSGQLGGYQLMDFDEEAYDVKITPSSDETTVVGKWFSCQPFDQSLPLREVS</sequence>
<evidence type="ECO:0000313" key="1">
    <source>
        <dbReference type="EMBL" id="KAG8193796.1"/>
    </source>
</evidence>
<dbReference type="Proteomes" id="UP000827092">
    <property type="component" value="Unassembled WGS sequence"/>
</dbReference>
<dbReference type="EMBL" id="JAFNEN010000114">
    <property type="protein sequence ID" value="KAG8193796.1"/>
    <property type="molecule type" value="Genomic_DNA"/>
</dbReference>
<dbReference type="AlphaFoldDB" id="A0AAV6VDQ9"/>
<organism evidence="1 2">
    <name type="scientific">Oedothorax gibbosus</name>
    <dbReference type="NCBI Taxonomy" id="931172"/>
    <lineage>
        <taxon>Eukaryota</taxon>
        <taxon>Metazoa</taxon>
        <taxon>Ecdysozoa</taxon>
        <taxon>Arthropoda</taxon>
        <taxon>Chelicerata</taxon>
        <taxon>Arachnida</taxon>
        <taxon>Araneae</taxon>
        <taxon>Araneomorphae</taxon>
        <taxon>Entelegynae</taxon>
        <taxon>Araneoidea</taxon>
        <taxon>Linyphiidae</taxon>
        <taxon>Erigoninae</taxon>
        <taxon>Oedothorax</taxon>
    </lineage>
</organism>
<keyword evidence="2" id="KW-1185">Reference proteome</keyword>
<name>A0AAV6VDQ9_9ARAC</name>
<accession>A0AAV6VDQ9</accession>
<protein>
    <recommendedName>
        <fullName evidence="3">Peptidase A1 domain-containing protein</fullName>
    </recommendedName>
</protein>
<reference evidence="1 2" key="1">
    <citation type="journal article" date="2022" name="Nat. Ecol. Evol.">
        <title>A masculinizing supergene underlies an exaggerated male reproductive morph in a spider.</title>
        <authorList>
            <person name="Hendrickx F."/>
            <person name="De Corte Z."/>
            <person name="Sonet G."/>
            <person name="Van Belleghem S.M."/>
            <person name="Kostlbacher S."/>
            <person name="Vangestel C."/>
        </authorList>
    </citation>
    <scope>NUCLEOTIDE SEQUENCE [LARGE SCALE GENOMIC DNA]</scope>
    <source>
        <strain evidence="1">W744_W776</strain>
    </source>
</reference>
<evidence type="ECO:0008006" key="3">
    <source>
        <dbReference type="Google" id="ProtNLM"/>
    </source>
</evidence>
<comment type="caution">
    <text evidence="1">The sequence shown here is derived from an EMBL/GenBank/DDBJ whole genome shotgun (WGS) entry which is preliminary data.</text>
</comment>
<proteinExistence type="predicted"/>